<keyword evidence="3" id="KW-1185">Reference proteome</keyword>
<evidence type="ECO:0000313" key="2">
    <source>
        <dbReference type="EMBL" id="QDT91769.1"/>
    </source>
</evidence>
<keyword evidence="1" id="KW-0812">Transmembrane</keyword>
<evidence type="ECO:0000256" key="1">
    <source>
        <dbReference type="SAM" id="Phobius"/>
    </source>
</evidence>
<dbReference type="KEGG" id="gax:Pan161_34320"/>
<feature type="transmembrane region" description="Helical" evidence="1">
    <location>
        <begin position="70"/>
        <end position="90"/>
    </location>
</feature>
<dbReference type="EMBL" id="CP036343">
    <property type="protein sequence ID" value="QDT91769.1"/>
    <property type="molecule type" value="Genomic_DNA"/>
</dbReference>
<name>A0A517VFK0_9PLAN</name>
<feature type="transmembrane region" description="Helical" evidence="1">
    <location>
        <begin position="32"/>
        <end position="50"/>
    </location>
</feature>
<keyword evidence="1" id="KW-0472">Membrane</keyword>
<evidence type="ECO:0000313" key="3">
    <source>
        <dbReference type="Proteomes" id="UP000316855"/>
    </source>
</evidence>
<dbReference type="RefSeq" id="WP_145228888.1">
    <property type="nucleotide sequence ID" value="NZ_CP036343.1"/>
</dbReference>
<organism evidence="2 3">
    <name type="scientific">Gimesia algae</name>
    <dbReference type="NCBI Taxonomy" id="2527971"/>
    <lineage>
        <taxon>Bacteria</taxon>
        <taxon>Pseudomonadati</taxon>
        <taxon>Planctomycetota</taxon>
        <taxon>Planctomycetia</taxon>
        <taxon>Planctomycetales</taxon>
        <taxon>Planctomycetaceae</taxon>
        <taxon>Gimesia</taxon>
    </lineage>
</organism>
<dbReference type="OrthoDB" id="270841at2"/>
<sequence length="205" mass="24250">MKDLIARLFVISPFWVAYNFHETYDGPMHERMSFSTMIFMSVVFYAILAWKDSNRAPRSSVSVIIRNMGLTFCCVFFPLKLLGMGWFMWYMMAHSMVWIALFWQWVAHSIAHHLVYPYVDHNYETIRKAGWSPIWDGSSFNHDSELIKNGGFEEPEYTDFVPPAHWQYQCPRCLVRVEHSFGVCWNCSYGSCPGDEREYFERWGS</sequence>
<reference evidence="2 3" key="1">
    <citation type="submission" date="2019-02" db="EMBL/GenBank/DDBJ databases">
        <title>Deep-cultivation of Planctomycetes and their phenomic and genomic characterization uncovers novel biology.</title>
        <authorList>
            <person name="Wiegand S."/>
            <person name="Jogler M."/>
            <person name="Boedeker C."/>
            <person name="Pinto D."/>
            <person name="Vollmers J."/>
            <person name="Rivas-Marin E."/>
            <person name="Kohn T."/>
            <person name="Peeters S.H."/>
            <person name="Heuer A."/>
            <person name="Rast P."/>
            <person name="Oberbeckmann S."/>
            <person name="Bunk B."/>
            <person name="Jeske O."/>
            <person name="Meyerdierks A."/>
            <person name="Storesund J.E."/>
            <person name="Kallscheuer N."/>
            <person name="Luecker S."/>
            <person name="Lage O.M."/>
            <person name="Pohl T."/>
            <person name="Merkel B.J."/>
            <person name="Hornburger P."/>
            <person name="Mueller R.-W."/>
            <person name="Bruemmer F."/>
            <person name="Labrenz M."/>
            <person name="Spormann A.M."/>
            <person name="Op den Camp H."/>
            <person name="Overmann J."/>
            <person name="Amann R."/>
            <person name="Jetten M.S.M."/>
            <person name="Mascher T."/>
            <person name="Medema M.H."/>
            <person name="Devos D.P."/>
            <person name="Kaster A.-K."/>
            <person name="Ovreas L."/>
            <person name="Rohde M."/>
            <person name="Galperin M.Y."/>
            <person name="Jogler C."/>
        </authorList>
    </citation>
    <scope>NUCLEOTIDE SEQUENCE [LARGE SCALE GENOMIC DNA]</scope>
    <source>
        <strain evidence="2 3">Pan161</strain>
    </source>
</reference>
<dbReference type="Proteomes" id="UP000316855">
    <property type="component" value="Chromosome"/>
</dbReference>
<feature type="transmembrane region" description="Helical" evidence="1">
    <location>
        <begin position="96"/>
        <end position="119"/>
    </location>
</feature>
<gene>
    <name evidence="2" type="ORF">Pan161_34320</name>
</gene>
<dbReference type="AlphaFoldDB" id="A0A517VFK0"/>
<keyword evidence="1" id="KW-1133">Transmembrane helix</keyword>
<protein>
    <submittedName>
        <fullName evidence="2">Uncharacterized protein</fullName>
    </submittedName>
</protein>
<proteinExistence type="predicted"/>
<accession>A0A517VFK0</accession>